<dbReference type="CDD" id="cd01392">
    <property type="entry name" value="HTH_LacI"/>
    <property type="match status" value="1"/>
</dbReference>
<dbReference type="SUPFAM" id="SSF47413">
    <property type="entry name" value="lambda repressor-like DNA-binding domains"/>
    <property type="match status" value="1"/>
</dbReference>
<keyword evidence="6" id="KW-1185">Reference proteome</keyword>
<dbReference type="STRING" id="1337093.MBELCI_1407"/>
<evidence type="ECO:0000313" key="5">
    <source>
        <dbReference type="EMBL" id="GAD55355.1"/>
    </source>
</evidence>
<dbReference type="EMBL" id="BATB01000013">
    <property type="protein sequence ID" value="GAD55355.1"/>
    <property type="molecule type" value="Genomic_DNA"/>
</dbReference>
<dbReference type="InterPro" id="IPR000843">
    <property type="entry name" value="HTH_LacI"/>
</dbReference>
<dbReference type="AlphaFoldDB" id="U2Z1Y1"/>
<dbReference type="SUPFAM" id="SSF53822">
    <property type="entry name" value="Periplasmic binding protein-like I"/>
    <property type="match status" value="1"/>
</dbReference>
<gene>
    <name evidence="5" type="ORF">MBELCI_1407</name>
</gene>
<keyword evidence="2" id="KW-0238">DNA-binding</keyword>
<dbReference type="Pfam" id="PF00356">
    <property type="entry name" value="LacI"/>
    <property type="match status" value="1"/>
</dbReference>
<dbReference type="PANTHER" id="PTHR30146">
    <property type="entry name" value="LACI-RELATED TRANSCRIPTIONAL REPRESSOR"/>
    <property type="match status" value="1"/>
</dbReference>
<protein>
    <submittedName>
        <fullName evidence="5">Transcriptional regulator, LacI family</fullName>
    </submittedName>
</protein>
<feature type="domain" description="HTH lacI-type" evidence="4">
    <location>
        <begin position="5"/>
        <end position="60"/>
    </location>
</feature>
<dbReference type="InterPro" id="IPR028082">
    <property type="entry name" value="Peripla_BP_I"/>
</dbReference>
<dbReference type="Gene3D" id="1.10.260.40">
    <property type="entry name" value="lambda repressor-like DNA-binding domains"/>
    <property type="match status" value="1"/>
</dbReference>
<keyword evidence="1" id="KW-0805">Transcription regulation</keyword>
<comment type="caution">
    <text evidence="5">The sequence shown here is derived from an EMBL/GenBank/DDBJ whole genome shotgun (WGS) entry which is preliminary data.</text>
</comment>
<evidence type="ECO:0000313" key="6">
    <source>
        <dbReference type="Proteomes" id="UP000016566"/>
    </source>
</evidence>
<evidence type="ECO:0000256" key="1">
    <source>
        <dbReference type="ARBA" id="ARBA00023015"/>
    </source>
</evidence>
<organism evidence="5 6">
    <name type="scientific">Limimaricola cinnabarinus LL-001</name>
    <dbReference type="NCBI Taxonomy" id="1337093"/>
    <lineage>
        <taxon>Bacteria</taxon>
        <taxon>Pseudomonadati</taxon>
        <taxon>Pseudomonadota</taxon>
        <taxon>Alphaproteobacteria</taxon>
        <taxon>Rhodobacterales</taxon>
        <taxon>Paracoccaceae</taxon>
        <taxon>Limimaricola</taxon>
    </lineage>
</organism>
<dbReference type="CDD" id="cd06307">
    <property type="entry name" value="PBP1_sugar_binding"/>
    <property type="match status" value="1"/>
</dbReference>
<proteinExistence type="predicted"/>
<dbReference type="PROSITE" id="PS00356">
    <property type="entry name" value="HTH_LACI_1"/>
    <property type="match status" value="1"/>
</dbReference>
<dbReference type="GO" id="GO:0000976">
    <property type="term" value="F:transcription cis-regulatory region binding"/>
    <property type="evidence" value="ECO:0007669"/>
    <property type="project" value="TreeGrafter"/>
</dbReference>
<sequence length="344" mass="37964">MARRPTIADVARTAQVSPATVDRVLSGRMKVREETARKVHEAAEVVGYHAAGAIRQRLLSDRPELRLGVVLQKERHAFYQDVRQEFETQARAMMTRNVKLEIRFAQTTRPQELAEILRGLKGRVQAVASTGIDHHEVTSAVAELREAGIPTFSLLSDFAQGVRESYFGINNLKLGRTAGWLISKIAPRPGKIGVFIGAHRYHGHELRETGLRSFFRELGGGFELLETQVNLETRELTYEATSELLSRHADFAGLYVAGGGMEGAITAFEEQRAPGEAALLVNELTPESYSGLQKGIVSIVFGTPLRPMVADLLMVAASTVENGMAETPGQRFFHPRIYTPESLT</sequence>
<dbReference type="Proteomes" id="UP000016566">
    <property type="component" value="Unassembled WGS sequence"/>
</dbReference>
<dbReference type="SMART" id="SM00354">
    <property type="entry name" value="HTH_LACI"/>
    <property type="match status" value="1"/>
</dbReference>
<accession>U2Z1Y1</accession>
<evidence type="ECO:0000256" key="2">
    <source>
        <dbReference type="ARBA" id="ARBA00023125"/>
    </source>
</evidence>
<evidence type="ECO:0000256" key="3">
    <source>
        <dbReference type="ARBA" id="ARBA00023163"/>
    </source>
</evidence>
<dbReference type="PANTHER" id="PTHR30146:SF152">
    <property type="entry name" value="TRANSCRIPTIONAL REGULATORY PROTEIN"/>
    <property type="match status" value="1"/>
</dbReference>
<dbReference type="OrthoDB" id="9805774at2"/>
<dbReference type="RefSeq" id="WP_021693459.1">
    <property type="nucleotide sequence ID" value="NZ_BATB01000013.1"/>
</dbReference>
<dbReference type="Pfam" id="PF13407">
    <property type="entry name" value="Peripla_BP_4"/>
    <property type="match status" value="1"/>
</dbReference>
<dbReference type="InterPro" id="IPR025997">
    <property type="entry name" value="SBP_2_dom"/>
</dbReference>
<evidence type="ECO:0000259" key="4">
    <source>
        <dbReference type="PROSITE" id="PS50932"/>
    </source>
</evidence>
<dbReference type="InterPro" id="IPR010982">
    <property type="entry name" value="Lambda_DNA-bd_dom_sf"/>
</dbReference>
<dbReference type="GO" id="GO:0003700">
    <property type="term" value="F:DNA-binding transcription factor activity"/>
    <property type="evidence" value="ECO:0007669"/>
    <property type="project" value="TreeGrafter"/>
</dbReference>
<dbReference type="eggNOG" id="COG1879">
    <property type="taxonomic scope" value="Bacteria"/>
</dbReference>
<dbReference type="Gene3D" id="3.40.50.2300">
    <property type="match status" value="2"/>
</dbReference>
<keyword evidence="3" id="KW-0804">Transcription</keyword>
<name>U2Z1Y1_9RHOB</name>
<dbReference type="PROSITE" id="PS50932">
    <property type="entry name" value="HTH_LACI_2"/>
    <property type="match status" value="1"/>
</dbReference>
<reference evidence="5" key="1">
    <citation type="journal article" date="2013" name="Genome Announc.">
        <title>Draft Genome Sequence of Loktanella cinnabarina LL-001T, Isolated from Deep-Sea Floor Sediment.</title>
        <authorList>
            <person name="Nishi S."/>
            <person name="Tsubouchi T."/>
            <person name="Takaki Y."/>
            <person name="Koyanagi R."/>
            <person name="Satoh N."/>
            <person name="Maruyama T."/>
            <person name="Hatada Y."/>
        </authorList>
    </citation>
    <scope>NUCLEOTIDE SEQUENCE [LARGE SCALE GENOMIC DNA]</scope>
    <source>
        <strain evidence="5">LL-001</strain>
    </source>
</reference>